<comment type="caution">
    <text evidence="1">The sequence shown here is derived from an EMBL/GenBank/DDBJ whole genome shotgun (WGS) entry which is preliminary data.</text>
</comment>
<evidence type="ECO:0000313" key="3">
    <source>
        <dbReference type="Proteomes" id="UP000013783"/>
    </source>
</evidence>
<dbReference type="Proteomes" id="UP000014148">
    <property type="component" value="Unassembled WGS sequence"/>
</dbReference>
<organism evidence="1 3">
    <name type="scientific">Enterococcus malodoratus ATCC 43197</name>
    <dbReference type="NCBI Taxonomy" id="1158601"/>
    <lineage>
        <taxon>Bacteria</taxon>
        <taxon>Bacillati</taxon>
        <taxon>Bacillota</taxon>
        <taxon>Bacilli</taxon>
        <taxon>Lactobacillales</taxon>
        <taxon>Enterococcaceae</taxon>
        <taxon>Enterococcus</taxon>
    </lineage>
</organism>
<accession>R2P8Y4</accession>
<reference evidence="2 4" key="2">
    <citation type="submission" date="2013-03" db="EMBL/GenBank/DDBJ databases">
        <title>The Genome Sequence of Enterococcus malodoratus ATCC_43197 (PacBio/Illumina hybrid assembly).</title>
        <authorList>
            <consortium name="The Broad Institute Genomics Platform"/>
            <consortium name="The Broad Institute Genome Sequencing Center for Infectious Disease"/>
            <person name="Earl A."/>
            <person name="Russ C."/>
            <person name="Gilmore M."/>
            <person name="Surin D."/>
            <person name="Walker B."/>
            <person name="Young S."/>
            <person name="Zeng Q."/>
            <person name="Gargeya S."/>
            <person name="Fitzgerald M."/>
            <person name="Haas B."/>
            <person name="Abouelleil A."/>
            <person name="Allen A.W."/>
            <person name="Alvarado L."/>
            <person name="Arachchi H.M."/>
            <person name="Berlin A.M."/>
            <person name="Chapman S.B."/>
            <person name="Gainer-Dewar J."/>
            <person name="Goldberg J."/>
            <person name="Griggs A."/>
            <person name="Gujja S."/>
            <person name="Hansen M."/>
            <person name="Howarth C."/>
            <person name="Imamovic A."/>
            <person name="Ireland A."/>
            <person name="Larimer J."/>
            <person name="McCowan C."/>
            <person name="Murphy C."/>
            <person name="Pearson M."/>
            <person name="Poon T.W."/>
            <person name="Priest M."/>
            <person name="Roberts A."/>
            <person name="Saif S."/>
            <person name="Shea T."/>
            <person name="Sisk P."/>
            <person name="Sykes S."/>
            <person name="Wortman J."/>
            <person name="Nusbaum C."/>
            <person name="Birren B."/>
        </authorList>
    </citation>
    <scope>NUCLEOTIDE SEQUENCE [LARGE SCALE GENOMIC DNA]</scope>
    <source>
        <strain evidence="2 4">ATCC 43197</strain>
    </source>
</reference>
<dbReference type="OrthoDB" id="2187060at2"/>
<dbReference type="AlphaFoldDB" id="R2P8Y4"/>
<evidence type="ECO:0000313" key="1">
    <source>
        <dbReference type="EMBL" id="EOH80747.1"/>
    </source>
</evidence>
<reference evidence="1 3" key="1">
    <citation type="submission" date="2013-02" db="EMBL/GenBank/DDBJ databases">
        <title>The Genome Sequence of Enterococcus malodoratus ATCC_43197.</title>
        <authorList>
            <consortium name="The Broad Institute Genome Sequencing Platform"/>
            <consortium name="The Broad Institute Genome Sequencing Center for Infectious Disease"/>
            <person name="Earl A.M."/>
            <person name="Gilmore M.S."/>
            <person name="Lebreton F."/>
            <person name="Walker B."/>
            <person name="Young S.K."/>
            <person name="Zeng Q."/>
            <person name="Gargeya S."/>
            <person name="Fitzgerald M."/>
            <person name="Haas B."/>
            <person name="Abouelleil A."/>
            <person name="Alvarado L."/>
            <person name="Arachchi H.M."/>
            <person name="Berlin A.M."/>
            <person name="Chapman S.B."/>
            <person name="Dewar J."/>
            <person name="Goldberg J."/>
            <person name="Griggs A."/>
            <person name="Gujja S."/>
            <person name="Hansen M."/>
            <person name="Howarth C."/>
            <person name="Imamovic A."/>
            <person name="Larimer J."/>
            <person name="McCowan C."/>
            <person name="Murphy C."/>
            <person name="Neiman D."/>
            <person name="Pearson M."/>
            <person name="Priest M."/>
            <person name="Roberts A."/>
            <person name="Saif S."/>
            <person name="Shea T."/>
            <person name="Sisk P."/>
            <person name="Sykes S."/>
            <person name="Wortman J."/>
            <person name="Nusbaum C."/>
            <person name="Birren B."/>
        </authorList>
    </citation>
    <scope>NUCLEOTIDE SEQUENCE [LARGE SCALE GENOMIC DNA]</scope>
    <source>
        <strain evidence="1 3">ATCC 43197</strain>
    </source>
</reference>
<dbReference type="EMBL" id="ASWA01000002">
    <property type="protein sequence ID" value="EOT69256.1"/>
    <property type="molecule type" value="Genomic_DNA"/>
</dbReference>
<dbReference type="Proteomes" id="UP000013783">
    <property type="component" value="Unassembled WGS sequence"/>
</dbReference>
<gene>
    <name evidence="2" type="ORF">I585_00718</name>
    <name evidence="1" type="ORF">UAI_00787</name>
</gene>
<dbReference type="STRING" id="71451.RV07_GL001010"/>
<dbReference type="EMBL" id="AJAK01000007">
    <property type="protein sequence ID" value="EOH80747.1"/>
    <property type="molecule type" value="Genomic_DNA"/>
</dbReference>
<dbReference type="eggNOG" id="ENOG5032KXP">
    <property type="taxonomic scope" value="Bacteria"/>
</dbReference>
<dbReference type="RefSeq" id="WP_010739664.1">
    <property type="nucleotide sequence ID" value="NZ_KB946249.1"/>
</dbReference>
<dbReference type="PATRIC" id="fig|1158601.3.peg.761"/>
<name>R2P8Y4_9ENTE</name>
<sequence length="98" mass="11463">MKMTDKERFRHLMAHPNYWKDETIQKEANALGKKIWNQSSKRPRKMIQVRLGDKVVLTGTCVEIAKRSNLSETHIKNLARQNGMDSFGKTYRYLEGPL</sequence>
<protein>
    <submittedName>
        <fullName evidence="1">Uncharacterized protein</fullName>
    </submittedName>
</protein>
<evidence type="ECO:0000313" key="2">
    <source>
        <dbReference type="EMBL" id="EOT69256.1"/>
    </source>
</evidence>
<keyword evidence="4" id="KW-1185">Reference proteome</keyword>
<evidence type="ECO:0000313" key="4">
    <source>
        <dbReference type="Proteomes" id="UP000014148"/>
    </source>
</evidence>
<proteinExistence type="predicted"/>